<feature type="region of interest" description="Disordered" evidence="3">
    <location>
        <begin position="801"/>
        <end position="894"/>
    </location>
</feature>
<evidence type="ECO:0000259" key="4">
    <source>
        <dbReference type="PROSITE" id="PS50086"/>
    </source>
</evidence>
<evidence type="ECO:0000256" key="1">
    <source>
        <dbReference type="ARBA" id="ARBA00022468"/>
    </source>
</evidence>
<proteinExistence type="predicted"/>
<keyword evidence="2" id="KW-0175">Coiled coil</keyword>
<feature type="region of interest" description="Disordered" evidence="3">
    <location>
        <begin position="929"/>
        <end position="948"/>
    </location>
</feature>
<dbReference type="Pfam" id="PF00566">
    <property type="entry name" value="RabGAP-TBC"/>
    <property type="match status" value="2"/>
</dbReference>
<evidence type="ECO:0000256" key="2">
    <source>
        <dbReference type="SAM" id="Coils"/>
    </source>
</evidence>
<protein>
    <recommendedName>
        <fullName evidence="4">Rab-GAP TBC domain-containing protein</fullName>
    </recommendedName>
</protein>
<accession>A0AAE1AK13</accession>
<evidence type="ECO:0000313" key="6">
    <source>
        <dbReference type="Proteomes" id="UP001283361"/>
    </source>
</evidence>
<feature type="region of interest" description="Disordered" evidence="3">
    <location>
        <begin position="1"/>
        <end position="24"/>
    </location>
</feature>
<name>A0AAE1AK13_9GAST</name>
<feature type="compositionally biased region" description="Polar residues" evidence="3">
    <location>
        <begin position="842"/>
        <end position="868"/>
    </location>
</feature>
<feature type="compositionally biased region" description="Polar residues" evidence="3">
    <location>
        <begin position="1001"/>
        <end position="1018"/>
    </location>
</feature>
<evidence type="ECO:0000313" key="5">
    <source>
        <dbReference type="EMBL" id="KAK3788905.1"/>
    </source>
</evidence>
<feature type="region of interest" description="Disordered" evidence="3">
    <location>
        <begin position="465"/>
        <end position="574"/>
    </location>
</feature>
<sequence>MDVLSKLRPGAASRAGGGHVTRADPEVSTLPIKEDILHTLDSFGAENKENNNNGDPLLSLSSDNKLDTMFGEPWEDLGSGLSTPASLSHSYSLEWEKLFSRPEMMRYLKSRAAEGELRSSRFRSVVWKLFLEVLPSNKEEWISKTRVSRARFEELKNKLIVNPRKAVDSVDITLNNPLSQDEESPWNKFFQDNELRLTIKQDVIRTYPRIEFFQSNQLRNLMVNILFIFAKENVELSYRQGMHELLAPLIFVLHCDHQAFLHACEIESVLYSSEKTRTVMKEVMDPAFLEHDAYTMFCQVMETVEPWYLSRDIFCNPRTGSLRNLELLHATPFARSQDLNPSNAIVTKLTRIQDYILKKFDPELHQHLERLEIAPQIYGIRWLRLLFGREFPMQDLLMLWDAIFGDGIGFDLVDYIFVAMLLYIRDILLTSDYATCLTVLMKFPPVADVHYFVVKAMWLREPNQYPRPPNYTHQGPIKTSSSMGGSSDGLGVVGTGASDNKSSTAATTSKMSSRAPQHSRHTKRGSAMMGGFSSFSRKFSRPRTLNVPKSSSEPMCLQTDISPEPRDNDPVGSTVSLSQVEDSMFRNMPSGSSLARLDTGSNLRSAQSSPGIHHSGNVFPLTPDDLSVASSPTKYNTLPNKQKTKQKKLSKMEQELQHQVAQLQGELHDKENMCRYCSSKLDVHIDRLQQDLSKSEHHIEGEVMVSLAGLKLVRDILNGTLRFTQNITSDEDIAIIDGYYGSQNGGAEAETSMVGGDYSKVTTTDASPESDILLGASSASSIRGGKPSGTRDQQAKLFYMSSEETTSPSEENFPPGAVRQTSTEDARGLRNDGEMRDMASHSRVNSTNPFLDSFHATDNSLNSTSTSGGVEGPSTSNSSSAVTTASSSSSSSSKIKSMFKISSTSASNALSAGGNNSSNKAMQHHHSYVGVDPSTTAGPQPPPSFSSFESLPASLMTVGGNASNLSSFSNSGEFYTSINVNTNNKVGPGKDGGGVYRELSSFESNGQRSRSKSDVTGSNSYWPDFLSSNIRLPWYTESNGDAERSRERSRSQPVTAKVVEELAVGGGYDDDEDEESTVNVNPLYKLKYHATMEH</sequence>
<dbReference type="InterPro" id="IPR000195">
    <property type="entry name" value="Rab-GAP-TBC_dom"/>
</dbReference>
<reference evidence="5" key="1">
    <citation type="journal article" date="2023" name="G3 (Bethesda)">
        <title>A reference genome for the long-term kleptoplast-retaining sea slug Elysia crispata morphotype clarki.</title>
        <authorList>
            <person name="Eastman K.E."/>
            <person name="Pendleton A.L."/>
            <person name="Shaikh M.A."/>
            <person name="Suttiyut T."/>
            <person name="Ogas R."/>
            <person name="Tomko P."/>
            <person name="Gavelis G."/>
            <person name="Widhalm J.R."/>
            <person name="Wisecaver J.H."/>
        </authorList>
    </citation>
    <scope>NUCLEOTIDE SEQUENCE</scope>
    <source>
        <strain evidence="5">ECLA1</strain>
    </source>
</reference>
<organism evidence="5 6">
    <name type="scientific">Elysia crispata</name>
    <name type="common">lettuce slug</name>
    <dbReference type="NCBI Taxonomy" id="231223"/>
    <lineage>
        <taxon>Eukaryota</taxon>
        <taxon>Metazoa</taxon>
        <taxon>Spiralia</taxon>
        <taxon>Lophotrochozoa</taxon>
        <taxon>Mollusca</taxon>
        <taxon>Gastropoda</taxon>
        <taxon>Heterobranchia</taxon>
        <taxon>Euthyneura</taxon>
        <taxon>Panpulmonata</taxon>
        <taxon>Sacoglossa</taxon>
        <taxon>Placobranchoidea</taxon>
        <taxon>Plakobranchidae</taxon>
        <taxon>Elysia</taxon>
    </lineage>
</organism>
<feature type="compositionally biased region" description="Low complexity" evidence="3">
    <location>
        <begin position="495"/>
        <end position="513"/>
    </location>
</feature>
<feature type="compositionally biased region" description="Low complexity" evidence="3">
    <location>
        <begin position="525"/>
        <end position="537"/>
    </location>
</feature>
<keyword evidence="6" id="KW-1185">Reference proteome</keyword>
<feature type="domain" description="Rab-GAP TBC" evidence="4">
    <location>
        <begin position="117"/>
        <end position="407"/>
    </location>
</feature>
<dbReference type="SMART" id="SM00164">
    <property type="entry name" value="TBC"/>
    <property type="match status" value="1"/>
</dbReference>
<feature type="region of interest" description="Disordered" evidence="3">
    <location>
        <begin position="980"/>
        <end position="1018"/>
    </location>
</feature>
<dbReference type="FunFam" id="1.10.472.80:FF:000038">
    <property type="entry name" value="TBC1 domain family member 5"/>
    <property type="match status" value="1"/>
</dbReference>
<feature type="compositionally biased region" description="Low complexity" evidence="3">
    <location>
        <begin position="801"/>
        <end position="811"/>
    </location>
</feature>
<dbReference type="GO" id="GO:0005737">
    <property type="term" value="C:cytoplasm"/>
    <property type="evidence" value="ECO:0007669"/>
    <property type="project" value="UniProtKB-ARBA"/>
</dbReference>
<keyword evidence="1" id="KW-0343">GTPase activation</keyword>
<dbReference type="SUPFAM" id="SSF47923">
    <property type="entry name" value="Ypt/Rab-GAP domain of gyp1p"/>
    <property type="match status" value="2"/>
</dbReference>
<dbReference type="EMBL" id="JAWDGP010001711">
    <property type="protein sequence ID" value="KAK3788905.1"/>
    <property type="molecule type" value="Genomic_DNA"/>
</dbReference>
<feature type="compositionally biased region" description="Basic and acidic residues" evidence="3">
    <location>
        <begin position="822"/>
        <end position="840"/>
    </location>
</feature>
<dbReference type="Gene3D" id="1.10.472.80">
    <property type="entry name" value="Ypt/Rab-GAP domain of gyp1p, domain 3"/>
    <property type="match status" value="1"/>
</dbReference>
<dbReference type="Gene3D" id="1.10.8.270">
    <property type="entry name" value="putative rabgap domain of human tbc1 domain family member 14 like domains"/>
    <property type="match status" value="1"/>
</dbReference>
<feature type="coiled-coil region" evidence="2">
    <location>
        <begin position="646"/>
        <end position="673"/>
    </location>
</feature>
<dbReference type="PANTHER" id="PTHR22957">
    <property type="entry name" value="TBC1 DOMAIN FAMILY MEMBER GTPASE-ACTIVATING PROTEIN"/>
    <property type="match status" value="1"/>
</dbReference>
<comment type="caution">
    <text evidence="5">The sequence shown here is derived from an EMBL/GenBank/DDBJ whole genome shotgun (WGS) entry which is preliminary data.</text>
</comment>
<feature type="compositionally biased region" description="Low complexity" evidence="3">
    <location>
        <begin position="874"/>
        <end position="894"/>
    </location>
</feature>
<dbReference type="InterPro" id="IPR035969">
    <property type="entry name" value="Rab-GAP_TBC_sf"/>
</dbReference>
<dbReference type="AlphaFoldDB" id="A0AAE1AK13"/>
<dbReference type="PANTHER" id="PTHR22957:SF337">
    <property type="entry name" value="TBC1 DOMAIN FAMILY MEMBER 5"/>
    <property type="match status" value="1"/>
</dbReference>
<evidence type="ECO:0000256" key="3">
    <source>
        <dbReference type="SAM" id="MobiDB-lite"/>
    </source>
</evidence>
<gene>
    <name evidence="5" type="ORF">RRG08_010155</name>
</gene>
<dbReference type="FunFam" id="1.10.8.270:FF:000011">
    <property type="entry name" value="TBC1 domain family member 5"/>
    <property type="match status" value="1"/>
</dbReference>
<dbReference type="PROSITE" id="PS50086">
    <property type="entry name" value="TBC_RABGAP"/>
    <property type="match status" value="1"/>
</dbReference>
<dbReference type="Proteomes" id="UP001283361">
    <property type="component" value="Unassembled WGS sequence"/>
</dbReference>
<dbReference type="GO" id="GO:0005096">
    <property type="term" value="F:GTPase activator activity"/>
    <property type="evidence" value="ECO:0007669"/>
    <property type="project" value="UniProtKB-KW"/>
</dbReference>